<dbReference type="EMBL" id="UINC01122850">
    <property type="protein sequence ID" value="SVC98919.1"/>
    <property type="molecule type" value="Genomic_DNA"/>
</dbReference>
<feature type="non-terminal residue" evidence="1">
    <location>
        <position position="23"/>
    </location>
</feature>
<accession>A0A382RMK3</accession>
<reference evidence="1" key="1">
    <citation type="submission" date="2018-05" db="EMBL/GenBank/DDBJ databases">
        <authorList>
            <person name="Lanie J.A."/>
            <person name="Ng W.-L."/>
            <person name="Kazmierczak K.M."/>
            <person name="Andrzejewski T.M."/>
            <person name="Davidsen T.M."/>
            <person name="Wayne K.J."/>
            <person name="Tettelin H."/>
            <person name="Glass J.I."/>
            <person name="Rusch D."/>
            <person name="Podicherti R."/>
            <person name="Tsui H.-C.T."/>
            <person name="Winkler M.E."/>
        </authorList>
    </citation>
    <scope>NUCLEOTIDE SEQUENCE</scope>
</reference>
<proteinExistence type="predicted"/>
<organism evidence="1">
    <name type="scientific">marine metagenome</name>
    <dbReference type="NCBI Taxonomy" id="408172"/>
    <lineage>
        <taxon>unclassified sequences</taxon>
        <taxon>metagenomes</taxon>
        <taxon>ecological metagenomes</taxon>
    </lineage>
</organism>
<sequence>MEIPYYDKERPDTGLYNGKAGIW</sequence>
<protein>
    <submittedName>
        <fullName evidence="1">Uncharacterized protein</fullName>
    </submittedName>
</protein>
<evidence type="ECO:0000313" key="1">
    <source>
        <dbReference type="EMBL" id="SVC98919.1"/>
    </source>
</evidence>
<gene>
    <name evidence="1" type="ORF">METZ01_LOCUS351773</name>
</gene>
<dbReference type="AlphaFoldDB" id="A0A382RMK3"/>
<name>A0A382RMK3_9ZZZZ</name>